<feature type="region of interest" description="Disordered" evidence="3">
    <location>
        <begin position="688"/>
        <end position="717"/>
    </location>
</feature>
<dbReference type="Ensembl" id="ENSOMYT00000052353.2">
    <property type="protein sequence ID" value="ENSOMYP00000048130.2"/>
    <property type="gene ID" value="ENSOMYG00000021838.2"/>
</dbReference>
<dbReference type="PANTHER" id="PTHR16127">
    <property type="entry name" value="TAXILIN"/>
    <property type="match status" value="1"/>
</dbReference>
<evidence type="ECO:0000256" key="1">
    <source>
        <dbReference type="ARBA" id="ARBA00009550"/>
    </source>
</evidence>
<protein>
    <submittedName>
        <fullName evidence="4">Taxilin beta</fullName>
    </submittedName>
</protein>
<dbReference type="InterPro" id="IPR026183">
    <property type="entry name" value="Taxilin_fam"/>
</dbReference>
<evidence type="ECO:0000313" key="4">
    <source>
        <dbReference type="Ensembl" id="ENSOMYP00000048130.2"/>
    </source>
</evidence>
<comment type="similarity">
    <text evidence="1">Belongs to the taxilin family.</text>
</comment>
<feature type="region of interest" description="Disordered" evidence="3">
    <location>
        <begin position="128"/>
        <end position="147"/>
    </location>
</feature>
<keyword evidence="2" id="KW-0175">Coiled coil</keyword>
<feature type="region of interest" description="Disordered" evidence="3">
    <location>
        <begin position="480"/>
        <end position="502"/>
    </location>
</feature>
<feature type="compositionally biased region" description="Acidic residues" evidence="3">
    <location>
        <begin position="542"/>
        <end position="558"/>
    </location>
</feature>
<dbReference type="GO" id="GO:0019905">
    <property type="term" value="F:syntaxin binding"/>
    <property type="evidence" value="ECO:0007669"/>
    <property type="project" value="InterPro"/>
</dbReference>
<dbReference type="GeneTree" id="ENSGT00940000157418"/>
<feature type="region of interest" description="Disordered" evidence="3">
    <location>
        <begin position="534"/>
        <end position="657"/>
    </location>
</feature>
<feature type="coiled-coil region" evidence="2">
    <location>
        <begin position="180"/>
        <end position="352"/>
    </location>
</feature>
<name>A0A8C7RBG2_ONCMY</name>
<dbReference type="Proteomes" id="UP000694395">
    <property type="component" value="Chromosome 4"/>
</dbReference>
<feature type="coiled-coil region" evidence="2">
    <location>
        <begin position="448"/>
        <end position="475"/>
    </location>
</feature>
<feature type="compositionally biased region" description="Low complexity" evidence="3">
    <location>
        <begin position="630"/>
        <end position="657"/>
    </location>
</feature>
<evidence type="ECO:0000256" key="2">
    <source>
        <dbReference type="SAM" id="Coils"/>
    </source>
</evidence>
<dbReference type="Pfam" id="PF09728">
    <property type="entry name" value="Taxilin"/>
    <property type="match status" value="1"/>
</dbReference>
<accession>A0A8C7RBG2</accession>
<reference evidence="4" key="1">
    <citation type="submission" date="2020-07" db="EMBL/GenBank/DDBJ databases">
        <title>A long reads based de novo assembly of the rainbow trout Arlee double haploid line genome.</title>
        <authorList>
            <person name="Gao G."/>
            <person name="Palti Y."/>
        </authorList>
    </citation>
    <scope>NUCLEOTIDE SEQUENCE [LARGE SCALE GENOMIC DNA]</scope>
</reference>
<dbReference type="AlphaFoldDB" id="A0A8C7RBG2"/>
<feature type="compositionally biased region" description="Polar residues" evidence="3">
    <location>
        <begin position="563"/>
        <end position="575"/>
    </location>
</feature>
<feature type="region of interest" description="Disordered" evidence="3">
    <location>
        <begin position="737"/>
        <end position="809"/>
    </location>
</feature>
<sequence length="809" mass="90071">MGRHPLGVSRVELQEVILRGLPVTVVVSVTRVLLDPFHFSLPAGPATSVKMETNVQSAAEVIPAQTRVTPPQSPVTTETQVPPPQAQEAQHMDPMEEFGRQLEEIINTYGSAASLMEKQCIVLETEEVDEEASREQGDEVTATKDASTDKDTKKLLKALGKEGTLLMQSLNKLHTPQEKLDALLKKYAELLEERRGEQKQLRFLQKKQGHVGKERDQLQYEHSRAILARSKLEGLCRELQRHNKTLKEETLARCREDEEKRREITTHFQSTLTDIQAQIEQHSNRNNKLCLENANLADKLKHIISQYEQREESLEKIFKHHDLQQKLSDAKLEQAHAQLQEADEKHKREKEYLLREAIDKTKKCYTLKEQELQLKKKLVLYSQKFEEFQTTLSKSNDVYASFKNEMEKMTKKMKKLDKESTVWKTRFESTNKALSEMIEERTLKENEYEMFVVKIDKLERLCRALQDERKILYSKIKGIRQTPNAPEGTPKDETQEQAPEPVHSLMDIVEEPEMTEEMARLRAEQNRLAEFAASLLAPSTGDNDDDDSDSEEEPESTEPAETQNISEPTQASAQVQIEAPAKAEEPAHAKAPAQAPSQIEAPAQALSEVEEPGQAPSQVEAPAQAPSQVEAPAQAPSQVEAPAQAPAQVEAPAQAPSQVEALAQALSQVEAPAQAPSQVEALAQALSQVEKPAQAPSLLEEPVQAPSQVEAPVQAPSQVEAPVQVPSQVEALAQALSQVEKPAQAPSQVEAPVQAPSLVEEPVQAPSLVEEPVQVPAQVEAPVQPEPPKQPEPSAKKQTPKKKNARKTS</sequence>
<organism evidence="4 5">
    <name type="scientific">Oncorhynchus mykiss</name>
    <name type="common">Rainbow trout</name>
    <name type="synonym">Salmo gairdneri</name>
    <dbReference type="NCBI Taxonomy" id="8022"/>
    <lineage>
        <taxon>Eukaryota</taxon>
        <taxon>Metazoa</taxon>
        <taxon>Chordata</taxon>
        <taxon>Craniata</taxon>
        <taxon>Vertebrata</taxon>
        <taxon>Euteleostomi</taxon>
        <taxon>Actinopterygii</taxon>
        <taxon>Neopterygii</taxon>
        <taxon>Teleostei</taxon>
        <taxon>Protacanthopterygii</taxon>
        <taxon>Salmoniformes</taxon>
        <taxon>Salmonidae</taxon>
        <taxon>Salmoninae</taxon>
        <taxon>Oncorhynchus</taxon>
    </lineage>
</organism>
<feature type="compositionally biased region" description="Basic residues" evidence="3">
    <location>
        <begin position="798"/>
        <end position="809"/>
    </location>
</feature>
<keyword evidence="5" id="KW-1185">Reference proteome</keyword>
<dbReference type="PANTHER" id="PTHR16127:SF10">
    <property type="entry name" value="BETA-TAXILIN"/>
    <property type="match status" value="1"/>
</dbReference>
<reference evidence="4" key="3">
    <citation type="submission" date="2025-09" db="UniProtKB">
        <authorList>
            <consortium name="Ensembl"/>
        </authorList>
    </citation>
    <scope>IDENTIFICATION</scope>
</reference>
<evidence type="ECO:0000256" key="3">
    <source>
        <dbReference type="SAM" id="MobiDB-lite"/>
    </source>
</evidence>
<feature type="region of interest" description="Disordered" evidence="3">
    <location>
        <begin position="67"/>
        <end position="86"/>
    </location>
</feature>
<proteinExistence type="inferred from homology"/>
<feature type="compositionally biased region" description="Low complexity" evidence="3">
    <location>
        <begin position="769"/>
        <end position="783"/>
    </location>
</feature>
<evidence type="ECO:0000313" key="5">
    <source>
        <dbReference type="Proteomes" id="UP000694395"/>
    </source>
</evidence>
<reference evidence="4" key="2">
    <citation type="submission" date="2025-08" db="UniProtKB">
        <authorList>
            <consortium name="Ensembl"/>
        </authorList>
    </citation>
    <scope>IDENTIFICATION</scope>
</reference>